<name>A0ABU9Q4X1_9BURK</name>
<dbReference type="InterPro" id="IPR005247">
    <property type="entry name" value="YbhB_YbcL/LppC-like"/>
</dbReference>
<dbReference type="PANTHER" id="PTHR30289">
    <property type="entry name" value="UNCHARACTERIZED PROTEIN YBCL-RELATED"/>
    <property type="match status" value="1"/>
</dbReference>
<sequence length="209" mass="22624">MRLRCLVVAPASLRSFLPFLNFAPTRAISFAISFIAVAFALSAPAAHADTAFTVTSANLRAGGTVDNAQVLDRYDCKGQNRSPQLGWHNPPEGTRSFAVTMFDPDAPGRGWWHWAVVGIPATVDRLPENASASGFLKKLGAVEARNDFDIDGYGGPCPPPGKPHRYVITVYALNTSNLRLAQGRPSLMFDHEISTATLGYARMTVTYGR</sequence>
<protein>
    <submittedName>
        <fullName evidence="2">YbhB/YbcL family Raf kinase inhibitor-like protein</fullName>
    </submittedName>
</protein>
<dbReference type="NCBIfam" id="TIGR00481">
    <property type="entry name" value="YbhB/YbcL family Raf kinase inhibitor-like protein"/>
    <property type="match status" value="1"/>
</dbReference>
<dbReference type="Proteomes" id="UP001494588">
    <property type="component" value="Unassembled WGS sequence"/>
</dbReference>
<dbReference type="EMBL" id="JAZHGC010000002">
    <property type="protein sequence ID" value="MEM5284443.1"/>
    <property type="molecule type" value="Genomic_DNA"/>
</dbReference>
<proteinExistence type="predicted"/>
<dbReference type="Pfam" id="PF01161">
    <property type="entry name" value="PBP"/>
    <property type="match status" value="1"/>
</dbReference>
<dbReference type="RefSeq" id="WP_201648975.1">
    <property type="nucleotide sequence ID" value="NZ_CAJHCS010000003.1"/>
</dbReference>
<evidence type="ECO:0000313" key="3">
    <source>
        <dbReference type="Proteomes" id="UP001494588"/>
    </source>
</evidence>
<keyword evidence="2" id="KW-0649">Protein kinase inhibitor</keyword>
<dbReference type="GO" id="GO:0004860">
    <property type="term" value="F:protein kinase inhibitor activity"/>
    <property type="evidence" value="ECO:0007669"/>
    <property type="project" value="UniProtKB-KW"/>
</dbReference>
<accession>A0ABU9Q4X1</accession>
<dbReference type="CDD" id="cd00865">
    <property type="entry name" value="PEBP_bact_arch"/>
    <property type="match status" value="1"/>
</dbReference>
<dbReference type="PANTHER" id="PTHR30289:SF1">
    <property type="entry name" value="PEBP (PHOSPHATIDYLETHANOLAMINE-BINDING PROTEIN) FAMILY PROTEIN"/>
    <property type="match status" value="1"/>
</dbReference>
<dbReference type="InterPro" id="IPR008914">
    <property type="entry name" value="PEBP"/>
</dbReference>
<comment type="caution">
    <text evidence="2">The sequence shown here is derived from an EMBL/GenBank/DDBJ whole genome shotgun (WGS) entry which is preliminary data.</text>
</comment>
<evidence type="ECO:0000256" key="1">
    <source>
        <dbReference type="SAM" id="SignalP"/>
    </source>
</evidence>
<feature type="chain" id="PRO_5045727621" evidence="1">
    <location>
        <begin position="49"/>
        <end position="209"/>
    </location>
</feature>
<gene>
    <name evidence="2" type="ORF">V4C55_01930</name>
</gene>
<keyword evidence="1" id="KW-0732">Signal</keyword>
<keyword evidence="3" id="KW-1185">Reference proteome</keyword>
<dbReference type="SUPFAM" id="SSF49777">
    <property type="entry name" value="PEBP-like"/>
    <property type="match status" value="1"/>
</dbReference>
<dbReference type="Gene3D" id="3.90.280.10">
    <property type="entry name" value="PEBP-like"/>
    <property type="match status" value="1"/>
</dbReference>
<feature type="signal peptide" evidence="1">
    <location>
        <begin position="1"/>
        <end position="48"/>
    </location>
</feature>
<evidence type="ECO:0000313" key="2">
    <source>
        <dbReference type="EMBL" id="MEM5284443.1"/>
    </source>
</evidence>
<reference evidence="2 3" key="1">
    <citation type="submission" date="2024-01" db="EMBL/GenBank/DDBJ databases">
        <title>The diversity of rhizobia nodulating Mimosa spp. in eleven states of Brazil covering several biomes is determined by host plant, location, and edaphic factors.</title>
        <authorList>
            <person name="Rouws L."/>
            <person name="Barauna A."/>
            <person name="Beukes C."/>
            <person name="De Faria S.M."/>
            <person name="Gross E."/>
            <person name="Dos Reis Junior F.B."/>
            <person name="Simon M."/>
            <person name="Maluk M."/>
            <person name="Odee D.W."/>
            <person name="Kenicer G."/>
            <person name="Young J.P.W."/>
            <person name="Reis V.M."/>
            <person name="Zilli J."/>
            <person name="James E.K."/>
        </authorList>
    </citation>
    <scope>NUCLEOTIDE SEQUENCE [LARGE SCALE GENOMIC DNA]</scope>
    <source>
        <strain evidence="2 3">JPY77</strain>
    </source>
</reference>
<dbReference type="InterPro" id="IPR036610">
    <property type="entry name" value="PEBP-like_sf"/>
</dbReference>
<organism evidence="2 3">
    <name type="scientific">Paraburkholderia sabiae</name>
    <dbReference type="NCBI Taxonomy" id="273251"/>
    <lineage>
        <taxon>Bacteria</taxon>
        <taxon>Pseudomonadati</taxon>
        <taxon>Pseudomonadota</taxon>
        <taxon>Betaproteobacteria</taxon>
        <taxon>Burkholderiales</taxon>
        <taxon>Burkholderiaceae</taxon>
        <taxon>Paraburkholderia</taxon>
    </lineage>
</organism>